<keyword evidence="4 9" id="KW-0028">Amino-acid biosynthesis</keyword>
<evidence type="ECO:0000256" key="5">
    <source>
        <dbReference type="ARBA" id="ARBA00022822"/>
    </source>
</evidence>
<keyword evidence="5 9" id="KW-0822">Tryptophan biosynthesis</keyword>
<dbReference type="CDD" id="cd04724">
    <property type="entry name" value="Tryptophan_synthase_alpha"/>
    <property type="match status" value="1"/>
</dbReference>
<dbReference type="NCBIfam" id="TIGR00262">
    <property type="entry name" value="trpA"/>
    <property type="match status" value="1"/>
</dbReference>
<keyword evidence="6 9" id="KW-0057">Aromatic amino acid biosynthesis</keyword>
<comment type="caution">
    <text evidence="11">The sequence shown here is derived from an EMBL/GenBank/DDBJ whole genome shotgun (WGS) entry which is preliminary data.</text>
</comment>
<evidence type="ECO:0000256" key="4">
    <source>
        <dbReference type="ARBA" id="ARBA00022605"/>
    </source>
</evidence>
<keyword evidence="7 9" id="KW-0456">Lyase</keyword>
<accession>A0A3M9N4H0</accession>
<dbReference type="Proteomes" id="UP000267223">
    <property type="component" value="Unassembled WGS sequence"/>
</dbReference>
<dbReference type="PROSITE" id="PS00167">
    <property type="entry name" value="TRP_SYNTHASE_ALPHA"/>
    <property type="match status" value="1"/>
</dbReference>
<evidence type="ECO:0000313" key="11">
    <source>
        <dbReference type="EMBL" id="RNI32704.1"/>
    </source>
</evidence>
<dbReference type="AlphaFoldDB" id="A0A3M9N4H0"/>
<evidence type="ECO:0000256" key="8">
    <source>
        <dbReference type="ARBA" id="ARBA00049047"/>
    </source>
</evidence>
<name>A0A3M9N4H0_9BACT</name>
<proteinExistence type="inferred from homology"/>
<dbReference type="FunFam" id="3.20.20.70:FF:000037">
    <property type="entry name" value="Tryptophan synthase alpha chain"/>
    <property type="match status" value="1"/>
</dbReference>
<dbReference type="UniPathway" id="UPA00035">
    <property type="reaction ID" value="UER00044"/>
</dbReference>
<comment type="catalytic activity">
    <reaction evidence="8 9">
        <text>(1S,2R)-1-C-(indol-3-yl)glycerol 3-phosphate + L-serine = D-glyceraldehyde 3-phosphate + L-tryptophan + H2O</text>
        <dbReference type="Rhea" id="RHEA:10532"/>
        <dbReference type="ChEBI" id="CHEBI:15377"/>
        <dbReference type="ChEBI" id="CHEBI:33384"/>
        <dbReference type="ChEBI" id="CHEBI:57912"/>
        <dbReference type="ChEBI" id="CHEBI:58866"/>
        <dbReference type="ChEBI" id="CHEBI:59776"/>
        <dbReference type="EC" id="4.2.1.20"/>
    </reaction>
</comment>
<evidence type="ECO:0000313" key="12">
    <source>
        <dbReference type="Proteomes" id="UP000267223"/>
    </source>
</evidence>
<dbReference type="InterPro" id="IPR013785">
    <property type="entry name" value="Aldolase_TIM"/>
</dbReference>
<evidence type="ECO:0000256" key="3">
    <source>
        <dbReference type="ARBA" id="ARBA00011270"/>
    </source>
</evidence>
<dbReference type="GO" id="GO:0005829">
    <property type="term" value="C:cytosol"/>
    <property type="evidence" value="ECO:0007669"/>
    <property type="project" value="TreeGrafter"/>
</dbReference>
<comment type="pathway">
    <text evidence="2 9">Amino-acid biosynthesis; L-tryptophan biosynthesis; L-tryptophan from chorismate: step 5/5.</text>
</comment>
<dbReference type="RefSeq" id="WP_123122548.1">
    <property type="nucleotide sequence ID" value="NZ_RJJR01000025.1"/>
</dbReference>
<dbReference type="SUPFAM" id="SSF51366">
    <property type="entry name" value="Ribulose-phoshate binding barrel"/>
    <property type="match status" value="1"/>
</dbReference>
<keyword evidence="12" id="KW-1185">Reference proteome</keyword>
<evidence type="ECO:0000256" key="7">
    <source>
        <dbReference type="ARBA" id="ARBA00023239"/>
    </source>
</evidence>
<comment type="function">
    <text evidence="1 9">The alpha subunit is responsible for the aldol cleavage of indoleglycerol phosphate to indole and glyceraldehyde 3-phosphate.</text>
</comment>
<evidence type="ECO:0000256" key="10">
    <source>
        <dbReference type="RuleBase" id="RU003662"/>
    </source>
</evidence>
<dbReference type="OrthoDB" id="9804578at2"/>
<dbReference type="InterPro" id="IPR002028">
    <property type="entry name" value="Trp_synthase_suA"/>
</dbReference>
<dbReference type="Pfam" id="PF00290">
    <property type="entry name" value="Trp_syntA"/>
    <property type="match status" value="1"/>
</dbReference>
<reference evidence="11 12" key="1">
    <citation type="submission" date="2018-11" db="EMBL/GenBank/DDBJ databases">
        <title>Draft genome sequence of Ferruginibacter sp. BO-59.</title>
        <authorList>
            <person name="Im W.T."/>
        </authorList>
    </citation>
    <scope>NUCLEOTIDE SEQUENCE [LARGE SCALE GENOMIC DNA]</scope>
    <source>
        <strain evidence="11 12">BO-59</strain>
    </source>
</reference>
<comment type="subunit">
    <text evidence="3 9">Tetramer of two alpha and two beta chains.</text>
</comment>
<evidence type="ECO:0000256" key="1">
    <source>
        <dbReference type="ARBA" id="ARBA00003365"/>
    </source>
</evidence>
<gene>
    <name evidence="9" type="primary">trpA</name>
    <name evidence="11" type="ORF">EFY79_20060</name>
</gene>
<dbReference type="HAMAP" id="MF_00131">
    <property type="entry name" value="Trp_synth_alpha"/>
    <property type="match status" value="1"/>
</dbReference>
<dbReference type="Gene3D" id="3.20.20.70">
    <property type="entry name" value="Aldolase class I"/>
    <property type="match status" value="1"/>
</dbReference>
<organism evidence="11 12">
    <name type="scientific">Hanamia caeni</name>
    <dbReference type="NCBI Taxonomy" id="2294116"/>
    <lineage>
        <taxon>Bacteria</taxon>
        <taxon>Pseudomonadati</taxon>
        <taxon>Bacteroidota</taxon>
        <taxon>Chitinophagia</taxon>
        <taxon>Chitinophagales</taxon>
        <taxon>Chitinophagaceae</taxon>
        <taxon>Hanamia</taxon>
    </lineage>
</organism>
<dbReference type="PANTHER" id="PTHR43406:SF1">
    <property type="entry name" value="TRYPTOPHAN SYNTHASE ALPHA CHAIN, CHLOROPLASTIC"/>
    <property type="match status" value="1"/>
</dbReference>
<dbReference type="PANTHER" id="PTHR43406">
    <property type="entry name" value="TRYPTOPHAN SYNTHASE, ALPHA CHAIN"/>
    <property type="match status" value="1"/>
</dbReference>
<evidence type="ECO:0000256" key="6">
    <source>
        <dbReference type="ARBA" id="ARBA00023141"/>
    </source>
</evidence>
<dbReference type="EC" id="4.2.1.20" evidence="9"/>
<evidence type="ECO:0000256" key="2">
    <source>
        <dbReference type="ARBA" id="ARBA00004733"/>
    </source>
</evidence>
<protein>
    <recommendedName>
        <fullName evidence="9">Tryptophan synthase alpha chain</fullName>
        <ecNumber evidence="9">4.2.1.20</ecNumber>
    </recommendedName>
</protein>
<comment type="similarity">
    <text evidence="9 10">Belongs to the TrpA family.</text>
</comment>
<dbReference type="InterPro" id="IPR018204">
    <property type="entry name" value="Trp_synthase_alpha_AS"/>
</dbReference>
<dbReference type="EMBL" id="RJJR01000025">
    <property type="protein sequence ID" value="RNI32704.1"/>
    <property type="molecule type" value="Genomic_DNA"/>
</dbReference>
<feature type="active site" description="Proton acceptor" evidence="9">
    <location>
        <position position="46"/>
    </location>
</feature>
<dbReference type="GO" id="GO:0004834">
    <property type="term" value="F:tryptophan synthase activity"/>
    <property type="evidence" value="ECO:0007669"/>
    <property type="project" value="UniProtKB-UniRule"/>
</dbReference>
<sequence length="257" mass="28724">MDFIQKLFEKKNKNVLSIYFTAGFPNLNDTQKILHSLQNRGADLVEVGMPYSDPLADGPVIQNSSMKALKNGMTIKKLFEQLSEIKDEIKIPLILMGYLNPVLQYGLNRFCAHAKNAGISGIILPDLPVPAYENEYQKAFTENELDFIFLITPETSEERIRKIDSLSNGFIYAVSSSSITGKNADLKAQENYFKRINSLKLKNKILIGFGIRNHQSFEQACEHAAGAIIGTAYINAIEQAENIDEATKIFLNSILKG</sequence>
<dbReference type="InterPro" id="IPR011060">
    <property type="entry name" value="RibuloseP-bd_barrel"/>
</dbReference>
<feature type="active site" description="Proton acceptor" evidence="9">
    <location>
        <position position="57"/>
    </location>
</feature>
<evidence type="ECO:0000256" key="9">
    <source>
        <dbReference type="HAMAP-Rule" id="MF_00131"/>
    </source>
</evidence>